<gene>
    <name evidence="1" type="ORF">NDU88_001482</name>
</gene>
<reference evidence="1" key="1">
    <citation type="journal article" date="2022" name="bioRxiv">
        <title>Sequencing and chromosome-scale assembly of the giantPleurodeles waltlgenome.</title>
        <authorList>
            <person name="Brown T."/>
            <person name="Elewa A."/>
            <person name="Iarovenko S."/>
            <person name="Subramanian E."/>
            <person name="Araus A.J."/>
            <person name="Petzold A."/>
            <person name="Susuki M."/>
            <person name="Suzuki K.-i.T."/>
            <person name="Hayashi T."/>
            <person name="Toyoda A."/>
            <person name="Oliveira C."/>
            <person name="Osipova E."/>
            <person name="Leigh N.D."/>
            <person name="Simon A."/>
            <person name="Yun M.H."/>
        </authorList>
    </citation>
    <scope>NUCLEOTIDE SEQUENCE</scope>
    <source>
        <strain evidence="1">20211129_DDA</strain>
        <tissue evidence="1">Liver</tissue>
    </source>
</reference>
<organism evidence="1 2">
    <name type="scientific">Pleurodeles waltl</name>
    <name type="common">Iberian ribbed newt</name>
    <dbReference type="NCBI Taxonomy" id="8319"/>
    <lineage>
        <taxon>Eukaryota</taxon>
        <taxon>Metazoa</taxon>
        <taxon>Chordata</taxon>
        <taxon>Craniata</taxon>
        <taxon>Vertebrata</taxon>
        <taxon>Euteleostomi</taxon>
        <taxon>Amphibia</taxon>
        <taxon>Batrachia</taxon>
        <taxon>Caudata</taxon>
        <taxon>Salamandroidea</taxon>
        <taxon>Salamandridae</taxon>
        <taxon>Pleurodelinae</taxon>
        <taxon>Pleurodeles</taxon>
    </lineage>
</organism>
<name>A0AAV7NAY7_PLEWA</name>
<keyword evidence="2" id="KW-1185">Reference proteome</keyword>
<sequence>MPTRSIVGGAGASDETSTPPALLVRGWLFWGRRPLGELPPGPRPALPQEAVKLGALERCTSKCRNGGSVHKRVRFLPEYLKCSWCLWKILRLEMYGRLNGNPFWLLETDA</sequence>
<dbReference type="AlphaFoldDB" id="A0AAV7NAY7"/>
<dbReference type="EMBL" id="JANPWB010000012">
    <property type="protein sequence ID" value="KAJ1113228.1"/>
    <property type="molecule type" value="Genomic_DNA"/>
</dbReference>
<comment type="caution">
    <text evidence="1">The sequence shown here is derived from an EMBL/GenBank/DDBJ whole genome shotgun (WGS) entry which is preliminary data.</text>
</comment>
<evidence type="ECO:0000313" key="1">
    <source>
        <dbReference type="EMBL" id="KAJ1113228.1"/>
    </source>
</evidence>
<protein>
    <submittedName>
        <fullName evidence="1">Uncharacterized protein</fullName>
    </submittedName>
</protein>
<proteinExistence type="predicted"/>
<dbReference type="Proteomes" id="UP001066276">
    <property type="component" value="Chromosome 8"/>
</dbReference>
<evidence type="ECO:0000313" key="2">
    <source>
        <dbReference type="Proteomes" id="UP001066276"/>
    </source>
</evidence>
<accession>A0AAV7NAY7</accession>